<sequence>MSSKVEVSEMMGWPVNLITADHVSPLHEACLRGHPSCANTLLKHGAQVNGVTADWHTPLFNACVSGSQDCVNLLLQYGASTHPESDLASPIHEAAKRGHVECIESLVAFGGNIDHDISHLGTPLYLACENQQIACAKKLLESGASVNQGRGLDSPLHAVARASSGELARLLMDFGADTQAKNAEGKRPVELVPPESSLTQLFLQTEGPPPLLQLCRLRIRKCFGIQQHHKISGLILPEDLKRFLLHL</sequence>
<keyword evidence="4 5" id="KW-0040">ANK repeat</keyword>
<dbReference type="InterPro" id="IPR036036">
    <property type="entry name" value="SOCS_box-like_dom_sf"/>
</dbReference>
<dbReference type="PANTHER" id="PTHR24136:SF17">
    <property type="entry name" value="ANKYRIN REPEAT AND SOCS BOX PROTEIN 9"/>
    <property type="match status" value="1"/>
</dbReference>
<feature type="repeat" description="ANK" evidence="5">
    <location>
        <begin position="119"/>
        <end position="151"/>
    </location>
</feature>
<reference evidence="8" key="1">
    <citation type="submission" date="2025-08" db="UniProtKB">
        <authorList>
            <consortium name="RefSeq"/>
        </authorList>
    </citation>
    <scope>IDENTIFICATION</scope>
</reference>
<dbReference type="Gene3D" id="1.10.750.20">
    <property type="entry name" value="SOCS box"/>
    <property type="match status" value="1"/>
</dbReference>
<protein>
    <submittedName>
        <fullName evidence="8">Ankyrin repeat and SOCS box protein 9</fullName>
    </submittedName>
</protein>
<evidence type="ECO:0000313" key="7">
    <source>
        <dbReference type="Proteomes" id="UP000694923"/>
    </source>
</evidence>
<dbReference type="Gene3D" id="1.25.40.20">
    <property type="entry name" value="Ankyrin repeat-containing domain"/>
    <property type="match status" value="1"/>
</dbReference>
<dbReference type="InterPro" id="IPR036770">
    <property type="entry name" value="Ankyrin_rpt-contain_sf"/>
</dbReference>
<evidence type="ECO:0000256" key="2">
    <source>
        <dbReference type="ARBA" id="ARBA00005949"/>
    </source>
</evidence>
<evidence type="ECO:0000313" key="8">
    <source>
        <dbReference type="RefSeq" id="XP_008590648.1"/>
    </source>
</evidence>
<dbReference type="Proteomes" id="UP000694923">
    <property type="component" value="Unplaced"/>
</dbReference>
<organism evidence="7 8">
    <name type="scientific">Galeopterus variegatus</name>
    <name type="common">Malayan flying lemur</name>
    <name type="synonym">Cynocephalus variegatus</name>
    <dbReference type="NCBI Taxonomy" id="482537"/>
    <lineage>
        <taxon>Eukaryota</taxon>
        <taxon>Metazoa</taxon>
        <taxon>Chordata</taxon>
        <taxon>Craniata</taxon>
        <taxon>Vertebrata</taxon>
        <taxon>Euteleostomi</taxon>
        <taxon>Mammalia</taxon>
        <taxon>Eutheria</taxon>
        <taxon>Euarchontoglires</taxon>
        <taxon>Dermoptera</taxon>
        <taxon>Cynocephalidae</taxon>
        <taxon>Galeopterus</taxon>
    </lineage>
</organism>
<dbReference type="InterPro" id="IPR051573">
    <property type="entry name" value="Ankyrin-SOCS_box_domain"/>
</dbReference>
<dbReference type="PROSITE" id="PS50088">
    <property type="entry name" value="ANK_REPEAT"/>
    <property type="match status" value="5"/>
</dbReference>
<dbReference type="InterPro" id="IPR001496">
    <property type="entry name" value="SOCS_box"/>
</dbReference>
<evidence type="ECO:0000259" key="6">
    <source>
        <dbReference type="PROSITE" id="PS50225"/>
    </source>
</evidence>
<keyword evidence="3" id="KW-0677">Repeat</keyword>
<comment type="pathway">
    <text evidence="1">Protein modification; protein ubiquitination.</text>
</comment>
<accession>A0ABM0SCQ7</accession>
<proteinExistence type="inferred from homology"/>
<dbReference type="SMART" id="SM00969">
    <property type="entry name" value="SOCS_box"/>
    <property type="match status" value="1"/>
</dbReference>
<dbReference type="Pfam" id="PF07525">
    <property type="entry name" value="SOCS_box"/>
    <property type="match status" value="1"/>
</dbReference>
<feature type="repeat" description="ANK" evidence="5">
    <location>
        <begin position="86"/>
        <end position="114"/>
    </location>
</feature>
<feature type="repeat" description="ANK" evidence="5">
    <location>
        <begin position="151"/>
        <end position="183"/>
    </location>
</feature>
<feature type="repeat" description="ANK" evidence="5">
    <location>
        <begin position="54"/>
        <end position="86"/>
    </location>
</feature>
<feature type="repeat" description="ANK" evidence="5">
    <location>
        <begin position="21"/>
        <end position="53"/>
    </location>
</feature>
<dbReference type="RefSeq" id="XP_008590648.1">
    <property type="nucleotide sequence ID" value="XM_008592426.1"/>
</dbReference>
<evidence type="ECO:0000256" key="4">
    <source>
        <dbReference type="ARBA" id="ARBA00023043"/>
    </source>
</evidence>
<evidence type="ECO:0000256" key="3">
    <source>
        <dbReference type="ARBA" id="ARBA00022737"/>
    </source>
</evidence>
<dbReference type="GeneID" id="103607981"/>
<dbReference type="SMART" id="SM00248">
    <property type="entry name" value="ANK"/>
    <property type="match status" value="5"/>
</dbReference>
<dbReference type="PROSITE" id="PS50225">
    <property type="entry name" value="SOCS"/>
    <property type="match status" value="1"/>
</dbReference>
<dbReference type="SUPFAM" id="SSF158235">
    <property type="entry name" value="SOCS box-like"/>
    <property type="match status" value="1"/>
</dbReference>
<feature type="domain" description="SOCS box" evidence="6">
    <location>
        <begin position="197"/>
        <end position="247"/>
    </location>
</feature>
<dbReference type="PANTHER" id="PTHR24136">
    <property type="entry name" value="SOWAH (DROSOPHILA) HOMOLOG"/>
    <property type="match status" value="1"/>
</dbReference>
<gene>
    <name evidence="8" type="primary">ASB9</name>
</gene>
<dbReference type="Pfam" id="PF12796">
    <property type="entry name" value="Ank_2"/>
    <property type="match status" value="2"/>
</dbReference>
<dbReference type="SUPFAM" id="SSF48403">
    <property type="entry name" value="Ankyrin repeat"/>
    <property type="match status" value="1"/>
</dbReference>
<evidence type="ECO:0000256" key="5">
    <source>
        <dbReference type="PROSITE-ProRule" id="PRU00023"/>
    </source>
</evidence>
<dbReference type="PROSITE" id="PS50297">
    <property type="entry name" value="ANK_REP_REGION"/>
    <property type="match status" value="3"/>
</dbReference>
<comment type="similarity">
    <text evidence="2">Belongs to the ankyrin SOCS box (ASB) family.</text>
</comment>
<evidence type="ECO:0000256" key="1">
    <source>
        <dbReference type="ARBA" id="ARBA00004906"/>
    </source>
</evidence>
<dbReference type="InterPro" id="IPR002110">
    <property type="entry name" value="Ankyrin_rpt"/>
</dbReference>
<name>A0ABM0SCQ7_GALVR</name>
<keyword evidence="7" id="KW-1185">Reference proteome</keyword>